<accession>A0A839HSN6</accession>
<proteinExistence type="predicted"/>
<sequence>MSLEERTQLGLLAEQGLSRRAIAAQMGRSTSTICRRFARNATLGGPYRAARAQAMATQR</sequence>
<keyword evidence="3" id="KW-1185">Reference proteome</keyword>
<feature type="domain" description="Transposase IS30-like HTH" evidence="1">
    <location>
        <begin position="1"/>
        <end position="40"/>
    </location>
</feature>
<comment type="caution">
    <text evidence="2">The sequence shown here is derived from an EMBL/GenBank/DDBJ whole genome shotgun (WGS) entry which is preliminary data.</text>
</comment>
<evidence type="ECO:0000313" key="3">
    <source>
        <dbReference type="Proteomes" id="UP000586093"/>
    </source>
</evidence>
<dbReference type="Gene3D" id="1.10.10.60">
    <property type="entry name" value="Homeodomain-like"/>
    <property type="match status" value="1"/>
</dbReference>
<dbReference type="AlphaFoldDB" id="A0A839HSN6"/>
<dbReference type="Proteomes" id="UP000586093">
    <property type="component" value="Unassembled WGS sequence"/>
</dbReference>
<reference evidence="2 3" key="1">
    <citation type="submission" date="2020-08" db="EMBL/GenBank/DDBJ databases">
        <title>Aquariorum lacteus gen. nov., sp. nov., a new member of the family Comamonadaceae, isolated from freshwater aquarium.</title>
        <authorList>
            <person name="Chun S.-J."/>
        </authorList>
    </citation>
    <scope>NUCLEOTIDE SEQUENCE [LARGE SCALE GENOMIC DNA]</scope>
    <source>
        <strain evidence="2 3">SJAQ100</strain>
    </source>
</reference>
<dbReference type="InterPro" id="IPR025246">
    <property type="entry name" value="IS30-like_HTH"/>
</dbReference>
<organism evidence="2 3">
    <name type="scientific">Aquariibacter albus</name>
    <dbReference type="NCBI Taxonomy" id="2759899"/>
    <lineage>
        <taxon>Bacteria</taxon>
        <taxon>Pseudomonadati</taxon>
        <taxon>Pseudomonadota</taxon>
        <taxon>Betaproteobacteria</taxon>
        <taxon>Burkholderiales</taxon>
        <taxon>Sphaerotilaceae</taxon>
        <taxon>Aquariibacter</taxon>
    </lineage>
</organism>
<gene>
    <name evidence="2" type="ORF">H4F90_11070</name>
</gene>
<evidence type="ECO:0000313" key="2">
    <source>
        <dbReference type="EMBL" id="MBB1162520.1"/>
    </source>
</evidence>
<dbReference type="Pfam" id="PF13936">
    <property type="entry name" value="HTH_38"/>
    <property type="match status" value="1"/>
</dbReference>
<evidence type="ECO:0000259" key="1">
    <source>
        <dbReference type="Pfam" id="PF13936"/>
    </source>
</evidence>
<name>A0A839HSN6_9BURK</name>
<protein>
    <submittedName>
        <fullName evidence="2">Helix-turn-helix domain-containing protein</fullName>
    </submittedName>
</protein>
<dbReference type="EMBL" id="JACIVI010000004">
    <property type="protein sequence ID" value="MBB1162520.1"/>
    <property type="molecule type" value="Genomic_DNA"/>
</dbReference>